<dbReference type="AlphaFoldDB" id="A0A8H7R1K4"/>
<organism evidence="11 12">
    <name type="scientific">Mucor saturninus</name>
    <dbReference type="NCBI Taxonomy" id="64648"/>
    <lineage>
        <taxon>Eukaryota</taxon>
        <taxon>Fungi</taxon>
        <taxon>Fungi incertae sedis</taxon>
        <taxon>Mucoromycota</taxon>
        <taxon>Mucoromycotina</taxon>
        <taxon>Mucoromycetes</taxon>
        <taxon>Mucorales</taxon>
        <taxon>Mucorineae</taxon>
        <taxon>Mucoraceae</taxon>
        <taxon>Mucor</taxon>
    </lineage>
</organism>
<dbReference type="SUPFAM" id="SSF54919">
    <property type="entry name" value="Nucleoside diphosphate kinase, NDK"/>
    <property type="match status" value="1"/>
</dbReference>
<dbReference type="GO" id="GO:0006241">
    <property type="term" value="P:CTP biosynthetic process"/>
    <property type="evidence" value="ECO:0007669"/>
    <property type="project" value="InterPro"/>
</dbReference>
<dbReference type="InterPro" id="IPR036850">
    <property type="entry name" value="NDK-like_dom_sf"/>
</dbReference>
<dbReference type="PRINTS" id="PR01243">
    <property type="entry name" value="NUCDPKINASE"/>
</dbReference>
<keyword evidence="9" id="KW-1133">Transmembrane helix</keyword>
<evidence type="ECO:0000259" key="10">
    <source>
        <dbReference type="SMART" id="SM00562"/>
    </source>
</evidence>
<evidence type="ECO:0000256" key="5">
    <source>
        <dbReference type="ARBA" id="ARBA00022777"/>
    </source>
</evidence>
<evidence type="ECO:0000313" key="12">
    <source>
        <dbReference type="Proteomes" id="UP000603453"/>
    </source>
</evidence>
<keyword evidence="3" id="KW-0808">Transferase</keyword>
<evidence type="ECO:0000256" key="9">
    <source>
        <dbReference type="SAM" id="Phobius"/>
    </source>
</evidence>
<dbReference type="Gene3D" id="3.30.70.141">
    <property type="entry name" value="Nucleoside diphosphate kinase-like domain"/>
    <property type="match status" value="1"/>
</dbReference>
<comment type="similarity">
    <text evidence="1 7 8">Belongs to the NDK family.</text>
</comment>
<keyword evidence="9" id="KW-0812">Transmembrane</keyword>
<evidence type="ECO:0000256" key="4">
    <source>
        <dbReference type="ARBA" id="ARBA00022741"/>
    </source>
</evidence>
<reference evidence="11" key="1">
    <citation type="submission" date="2020-12" db="EMBL/GenBank/DDBJ databases">
        <title>Metabolic potential, ecology and presence of endohyphal bacteria is reflected in genomic diversity of Mucoromycotina.</title>
        <authorList>
            <person name="Muszewska A."/>
            <person name="Okrasinska A."/>
            <person name="Steczkiewicz K."/>
            <person name="Drgas O."/>
            <person name="Orlowska M."/>
            <person name="Perlinska-Lenart U."/>
            <person name="Aleksandrzak-Piekarczyk T."/>
            <person name="Szatraj K."/>
            <person name="Zielenkiewicz U."/>
            <person name="Pilsyk S."/>
            <person name="Malc E."/>
            <person name="Mieczkowski P."/>
            <person name="Kruszewska J.S."/>
            <person name="Biernat P."/>
            <person name="Pawlowska J."/>
        </authorList>
    </citation>
    <scope>NUCLEOTIDE SEQUENCE</scope>
    <source>
        <strain evidence="11">WA0000017839</strain>
    </source>
</reference>
<dbReference type="PROSITE" id="PS51374">
    <property type="entry name" value="NDPK_LIKE"/>
    <property type="match status" value="1"/>
</dbReference>
<gene>
    <name evidence="11" type="ORF">INT47_004412</name>
</gene>
<comment type="caution">
    <text evidence="11">The sequence shown here is derived from an EMBL/GenBank/DDBJ whole genome shotgun (WGS) entry which is preliminary data.</text>
</comment>
<sequence>MFESIKVLFVLILFYFPFFFLVLIPSNSIFLRPEDLQDDICTKLALPFLCDEPSVTLAVIKPDGMSHESQIKAIIEENGFKIINDKTEKLDVEQVSAWYSDKQEEPYYPSLVEYLTRGPIRVLALSRRKAVPKLRDLIGPTNPDMARQSFPKTIRALYGTDIQENAIHASDSRESAEKEIKFFFAEQDPTHTRHL</sequence>
<comment type="caution">
    <text evidence="7">Lacks conserved residue(s) required for the propagation of feature annotation.</text>
</comment>
<dbReference type="Proteomes" id="UP000603453">
    <property type="component" value="Unassembled WGS sequence"/>
</dbReference>
<protein>
    <recommendedName>
        <fullName evidence="2">Nucleoside diphosphate kinase</fullName>
    </recommendedName>
</protein>
<dbReference type="GO" id="GO:0004550">
    <property type="term" value="F:nucleoside diphosphate kinase activity"/>
    <property type="evidence" value="ECO:0007669"/>
    <property type="project" value="InterPro"/>
</dbReference>
<evidence type="ECO:0000256" key="2">
    <source>
        <dbReference type="ARBA" id="ARBA00017632"/>
    </source>
</evidence>
<evidence type="ECO:0000256" key="3">
    <source>
        <dbReference type="ARBA" id="ARBA00022679"/>
    </source>
</evidence>
<dbReference type="GO" id="GO:0006183">
    <property type="term" value="P:GTP biosynthetic process"/>
    <property type="evidence" value="ECO:0007669"/>
    <property type="project" value="InterPro"/>
</dbReference>
<dbReference type="GO" id="GO:0005524">
    <property type="term" value="F:ATP binding"/>
    <property type="evidence" value="ECO:0007669"/>
    <property type="project" value="UniProtKB-KW"/>
</dbReference>
<dbReference type="GO" id="GO:0006228">
    <property type="term" value="P:UTP biosynthetic process"/>
    <property type="evidence" value="ECO:0007669"/>
    <property type="project" value="InterPro"/>
</dbReference>
<dbReference type="EMBL" id="JAEPRD010000067">
    <property type="protein sequence ID" value="KAG2201855.1"/>
    <property type="molecule type" value="Genomic_DNA"/>
</dbReference>
<dbReference type="InterPro" id="IPR001564">
    <property type="entry name" value="Nucleoside_diP_kinase"/>
</dbReference>
<name>A0A8H7R1K4_9FUNG</name>
<evidence type="ECO:0000256" key="1">
    <source>
        <dbReference type="ARBA" id="ARBA00008142"/>
    </source>
</evidence>
<accession>A0A8H7R1K4</accession>
<keyword evidence="5" id="KW-0418">Kinase</keyword>
<keyword evidence="4" id="KW-0547">Nucleotide-binding</keyword>
<evidence type="ECO:0000256" key="6">
    <source>
        <dbReference type="ARBA" id="ARBA00022840"/>
    </source>
</evidence>
<evidence type="ECO:0000256" key="7">
    <source>
        <dbReference type="PROSITE-ProRule" id="PRU00706"/>
    </source>
</evidence>
<dbReference type="InterPro" id="IPR034907">
    <property type="entry name" value="NDK-like_dom"/>
</dbReference>
<dbReference type="PANTHER" id="PTHR46161">
    <property type="entry name" value="NUCLEOSIDE DIPHOSPHATE KINASE"/>
    <property type="match status" value="1"/>
</dbReference>
<dbReference type="OrthoDB" id="2162449at2759"/>
<keyword evidence="9" id="KW-0472">Membrane</keyword>
<dbReference type="SMART" id="SM00562">
    <property type="entry name" value="NDK"/>
    <property type="match status" value="1"/>
</dbReference>
<evidence type="ECO:0000256" key="8">
    <source>
        <dbReference type="RuleBase" id="RU004011"/>
    </source>
</evidence>
<keyword evidence="12" id="KW-1185">Reference proteome</keyword>
<keyword evidence="6" id="KW-0067">ATP-binding</keyword>
<proteinExistence type="inferred from homology"/>
<evidence type="ECO:0000313" key="11">
    <source>
        <dbReference type="EMBL" id="KAG2201855.1"/>
    </source>
</evidence>
<dbReference type="Pfam" id="PF00334">
    <property type="entry name" value="NDK"/>
    <property type="match status" value="1"/>
</dbReference>
<dbReference type="PANTHER" id="PTHR46161:SF3">
    <property type="entry name" value="NUCLEOSIDE DIPHOSPHATE KINASE DDB_G0292928-RELATED"/>
    <property type="match status" value="1"/>
</dbReference>
<feature type="transmembrane region" description="Helical" evidence="9">
    <location>
        <begin position="7"/>
        <end position="24"/>
    </location>
</feature>
<feature type="domain" description="Nucleoside diphosphate kinase-like" evidence="10">
    <location>
        <begin position="55"/>
        <end position="191"/>
    </location>
</feature>